<organism evidence="6 7">
    <name type="scientific">Vespula squamosa</name>
    <name type="common">Southern yellow jacket</name>
    <name type="synonym">Wasp</name>
    <dbReference type="NCBI Taxonomy" id="30214"/>
    <lineage>
        <taxon>Eukaryota</taxon>
        <taxon>Metazoa</taxon>
        <taxon>Ecdysozoa</taxon>
        <taxon>Arthropoda</taxon>
        <taxon>Hexapoda</taxon>
        <taxon>Insecta</taxon>
        <taxon>Pterygota</taxon>
        <taxon>Neoptera</taxon>
        <taxon>Endopterygota</taxon>
        <taxon>Hymenoptera</taxon>
        <taxon>Apocrita</taxon>
        <taxon>Aculeata</taxon>
        <taxon>Vespoidea</taxon>
        <taxon>Vespidae</taxon>
        <taxon>Vespinae</taxon>
        <taxon>Vespula</taxon>
    </lineage>
</organism>
<dbReference type="PANTHER" id="PTHR19282:SF478">
    <property type="entry name" value="TETRASPANIN"/>
    <property type="match status" value="1"/>
</dbReference>
<dbReference type="PANTHER" id="PTHR19282">
    <property type="entry name" value="TETRASPANIN"/>
    <property type="match status" value="1"/>
</dbReference>
<evidence type="ECO:0000256" key="4">
    <source>
        <dbReference type="ARBA" id="ARBA00023136"/>
    </source>
</evidence>
<accession>A0ABD2B3M8</accession>
<dbReference type="Gene3D" id="1.10.1450.10">
    <property type="entry name" value="Tetraspanin"/>
    <property type="match status" value="1"/>
</dbReference>
<comment type="subcellular location">
    <subcellularLocation>
        <location evidence="1">Membrane</location>
        <topology evidence="1">Multi-pass membrane protein</topology>
    </subcellularLocation>
</comment>
<dbReference type="EMBL" id="JAUDFV010000133">
    <property type="protein sequence ID" value="KAL2727337.1"/>
    <property type="molecule type" value="Genomic_DNA"/>
</dbReference>
<dbReference type="InterPro" id="IPR018499">
    <property type="entry name" value="Tetraspanin/Peripherin"/>
</dbReference>
<name>A0ABD2B3M8_VESSQ</name>
<evidence type="ECO:0000256" key="5">
    <source>
        <dbReference type="SAM" id="Phobius"/>
    </source>
</evidence>
<dbReference type="PRINTS" id="PR00259">
    <property type="entry name" value="TMFOUR"/>
</dbReference>
<evidence type="ECO:0000256" key="3">
    <source>
        <dbReference type="ARBA" id="ARBA00022989"/>
    </source>
</evidence>
<dbReference type="CDD" id="cd03165">
    <property type="entry name" value="NET-5_like_LEL"/>
    <property type="match status" value="1"/>
</dbReference>
<dbReference type="Proteomes" id="UP001607302">
    <property type="component" value="Unassembled WGS sequence"/>
</dbReference>
<keyword evidence="7" id="KW-1185">Reference proteome</keyword>
<feature type="transmembrane region" description="Helical" evidence="5">
    <location>
        <begin position="167"/>
        <end position="190"/>
    </location>
</feature>
<feature type="transmembrane region" description="Helical" evidence="5">
    <location>
        <begin position="297"/>
        <end position="323"/>
    </location>
</feature>
<sequence length="340" mass="39092">MRWRFSRKISEERMENGCARRILRGVSSAVDSRTRNSRRKRDSTFDCSIHEEAFVIRKEGEEEFSLTTLKRNILFKSSLLKILPVPHRRNLKEVGSNHGPHRIHLCACGILGAGLWLRLAYSGYTTLVPQYSFASADSLLLAAGCVTFVIAFFGCCGAWFQSRCMLITYFSLVILMFLAEFMLGTLAFIFREHLARSLKEELLFGIERHYNLTREPGTLPAVWDHIHTEFHCCGVRDYTDWYQIDAWPTEDRVPDSCCIQRERYCGRLDPEGLNKELWYKEGCASAIQLWLVTRLHVVGTVGLVVAFLQLFGQVASMILFCTVRQKKSSHTYKSYDTTNT</sequence>
<proteinExistence type="predicted"/>
<evidence type="ECO:0000313" key="6">
    <source>
        <dbReference type="EMBL" id="KAL2727337.1"/>
    </source>
</evidence>
<dbReference type="Pfam" id="PF00335">
    <property type="entry name" value="Tetraspanin"/>
    <property type="match status" value="1"/>
</dbReference>
<keyword evidence="2 5" id="KW-0812">Transmembrane</keyword>
<comment type="caution">
    <text evidence="6">The sequence shown here is derived from an EMBL/GenBank/DDBJ whole genome shotgun (WGS) entry which is preliminary data.</text>
</comment>
<evidence type="ECO:0000313" key="7">
    <source>
        <dbReference type="Proteomes" id="UP001607302"/>
    </source>
</evidence>
<dbReference type="SUPFAM" id="SSF48652">
    <property type="entry name" value="Tetraspanin"/>
    <property type="match status" value="1"/>
</dbReference>
<gene>
    <name evidence="6" type="ORF">V1478_007615</name>
</gene>
<keyword evidence="3 5" id="KW-1133">Transmembrane helix</keyword>
<keyword evidence="4 5" id="KW-0472">Membrane</keyword>
<reference evidence="6 7" key="1">
    <citation type="journal article" date="2024" name="Ann. Entomol. Soc. Am.">
        <title>Genomic analyses of the southern and eastern yellowjacket wasps (Hymenoptera: Vespidae) reveal evolutionary signatures of social life.</title>
        <authorList>
            <person name="Catto M.A."/>
            <person name="Caine P.B."/>
            <person name="Orr S.E."/>
            <person name="Hunt B.G."/>
            <person name="Goodisman M.A.D."/>
        </authorList>
    </citation>
    <scope>NUCLEOTIDE SEQUENCE [LARGE SCALE GENOMIC DNA]</scope>
    <source>
        <strain evidence="6">233</strain>
        <tissue evidence="6">Head and thorax</tissue>
    </source>
</reference>
<dbReference type="InterPro" id="IPR008952">
    <property type="entry name" value="Tetraspanin_EC2_sf"/>
</dbReference>
<evidence type="ECO:0000256" key="2">
    <source>
        <dbReference type="ARBA" id="ARBA00022692"/>
    </source>
</evidence>
<feature type="transmembrane region" description="Helical" evidence="5">
    <location>
        <begin position="139"/>
        <end position="160"/>
    </location>
</feature>
<evidence type="ECO:0000256" key="1">
    <source>
        <dbReference type="ARBA" id="ARBA00004141"/>
    </source>
</evidence>
<feature type="transmembrane region" description="Helical" evidence="5">
    <location>
        <begin position="102"/>
        <end position="119"/>
    </location>
</feature>
<dbReference type="GO" id="GO:0016020">
    <property type="term" value="C:membrane"/>
    <property type="evidence" value="ECO:0007669"/>
    <property type="project" value="UniProtKB-SubCell"/>
</dbReference>
<protein>
    <submittedName>
        <fullName evidence="6">Tetraspanin-9</fullName>
    </submittedName>
</protein>
<dbReference type="AlphaFoldDB" id="A0ABD2B3M8"/>